<dbReference type="SUPFAM" id="SSF53092">
    <property type="entry name" value="Creatinase/prolidase N-terminal domain"/>
    <property type="match status" value="1"/>
</dbReference>
<dbReference type="Gene3D" id="3.90.230.10">
    <property type="entry name" value="Creatinase/methionine aminopeptidase superfamily"/>
    <property type="match status" value="1"/>
</dbReference>
<keyword evidence="8" id="KW-1185">Reference proteome</keyword>
<evidence type="ECO:0000259" key="6">
    <source>
        <dbReference type="Pfam" id="PF16188"/>
    </source>
</evidence>
<dbReference type="InterPro" id="IPR000994">
    <property type="entry name" value="Pept_M24"/>
</dbReference>
<feature type="domain" description="Peptidase M24" evidence="4">
    <location>
        <begin position="312"/>
        <end position="522"/>
    </location>
</feature>
<dbReference type="Pfam" id="PF01321">
    <property type="entry name" value="Creatinase_N"/>
    <property type="match status" value="1"/>
</dbReference>
<evidence type="ECO:0000259" key="5">
    <source>
        <dbReference type="Pfam" id="PF01321"/>
    </source>
</evidence>
<comment type="similarity">
    <text evidence="1">Belongs to the peptidase M24B family.</text>
</comment>
<evidence type="ECO:0000313" key="7">
    <source>
        <dbReference type="EMBL" id="MBM6922564.1"/>
    </source>
</evidence>
<organism evidence="7 8">
    <name type="scientific">Hydrogenoanaerobacterium saccharovorans</name>
    <dbReference type="NCBI Taxonomy" id="474960"/>
    <lineage>
        <taxon>Bacteria</taxon>
        <taxon>Bacillati</taxon>
        <taxon>Bacillota</taxon>
        <taxon>Clostridia</taxon>
        <taxon>Eubacteriales</taxon>
        <taxon>Oscillospiraceae</taxon>
        <taxon>Hydrogenoanaerobacterium</taxon>
    </lineage>
</organism>
<sequence>MTVKERIAALRDKMRANGIDAYIVFDSDEHMSEYLPEYYRERSWISGFTGSAGTVVVTQQEAGLWTDGRYYLQAASQLSGSGVTLFRASDAGVISLTDYLFKSVASGGTIALNGRVASTAMVLELREKCAVNDITLRTDLRLVDQLWTEDRPALPSGMAFAYPEDYAGLSVRKKLQLVREKMEKLRLDYYVVGALDSLCWLYNLRGSDVDTSPLFTGFAMICQDEAVLFGDRERIPDSLAASLAEAGVQILPCDDIYSKVTALPGRGRIGFSARTVNAAIYDNLGERVDRVLLEDDIVEHLKMVKNHVELQHIRTAHKHDGVAMVRFLMWLEKAIKTSRLTEWSICEKLYELRSAQPEFRGLSFATIAGYGANGAIVHYAPSADHCAELREGSFLLVDSGAQYLGGTTDITRTIPLGEVPGSYRRDYTLVLQAFIRLHAARFPEGCTGKSLDVLSRQVMWENYLDYKHGTGHGVGCYLNDHEGPTNFANARVPMEEGMVISIEPGIYRAGMLGVRTENLVTVVRDKRSDEFGQFFRFEPLTLCPINTQAIETKMLSRSEVAWLNQYHSYVFEQLSPMLEPEERKWLGAATAPLHI</sequence>
<dbReference type="Gene3D" id="3.40.350.10">
    <property type="entry name" value="Creatinase/prolidase N-terminal domain"/>
    <property type="match status" value="2"/>
</dbReference>
<keyword evidence="2" id="KW-0479">Metal-binding</keyword>
<reference evidence="7 8" key="1">
    <citation type="journal article" date="2021" name="Sci. Rep.">
        <title>The distribution of antibiotic resistance genes in chicken gut microbiota commensals.</title>
        <authorList>
            <person name="Juricova H."/>
            <person name="Matiasovicova J."/>
            <person name="Kubasova T."/>
            <person name="Cejkova D."/>
            <person name="Rychlik I."/>
        </authorList>
    </citation>
    <scope>NUCLEOTIDE SEQUENCE [LARGE SCALE GENOMIC DNA]</scope>
    <source>
        <strain evidence="7 8">An564</strain>
    </source>
</reference>
<evidence type="ECO:0000313" key="8">
    <source>
        <dbReference type="Proteomes" id="UP000724149"/>
    </source>
</evidence>
<evidence type="ECO:0000259" key="4">
    <source>
        <dbReference type="Pfam" id="PF00557"/>
    </source>
</evidence>
<feature type="domain" description="Creatinase N-terminal" evidence="5">
    <location>
        <begin position="6"/>
        <end position="130"/>
    </location>
</feature>
<dbReference type="Proteomes" id="UP000724149">
    <property type="component" value="Unassembled WGS sequence"/>
</dbReference>
<dbReference type="EMBL" id="JACSNR010000002">
    <property type="protein sequence ID" value="MBM6922564.1"/>
    <property type="molecule type" value="Genomic_DNA"/>
</dbReference>
<protein>
    <submittedName>
        <fullName evidence="7">Aminopeptidase P family protein</fullName>
    </submittedName>
</protein>
<feature type="domain" description="Peptidase M24 C-terminal" evidence="6">
    <location>
        <begin position="533"/>
        <end position="593"/>
    </location>
</feature>
<dbReference type="InterPro" id="IPR036005">
    <property type="entry name" value="Creatinase/aminopeptidase-like"/>
</dbReference>
<keyword evidence="7" id="KW-0645">Protease</keyword>
<dbReference type="InterPro" id="IPR032416">
    <property type="entry name" value="Peptidase_M24_C"/>
</dbReference>
<dbReference type="SUPFAM" id="SSF55920">
    <property type="entry name" value="Creatinase/aminopeptidase"/>
    <property type="match status" value="1"/>
</dbReference>
<dbReference type="GO" id="GO:0004177">
    <property type="term" value="F:aminopeptidase activity"/>
    <property type="evidence" value="ECO:0007669"/>
    <property type="project" value="UniProtKB-KW"/>
</dbReference>
<dbReference type="Pfam" id="PF16188">
    <property type="entry name" value="Peptidase_M24_C"/>
    <property type="match status" value="1"/>
</dbReference>
<evidence type="ECO:0000256" key="2">
    <source>
        <dbReference type="ARBA" id="ARBA00022723"/>
    </source>
</evidence>
<evidence type="ECO:0000256" key="3">
    <source>
        <dbReference type="ARBA" id="ARBA00022801"/>
    </source>
</evidence>
<evidence type="ECO:0000256" key="1">
    <source>
        <dbReference type="ARBA" id="ARBA00008766"/>
    </source>
</evidence>
<dbReference type="PANTHER" id="PTHR43763">
    <property type="entry name" value="XAA-PRO AMINOPEPTIDASE 1"/>
    <property type="match status" value="1"/>
</dbReference>
<dbReference type="InterPro" id="IPR050422">
    <property type="entry name" value="X-Pro_aminopeptidase_P"/>
</dbReference>
<keyword evidence="3" id="KW-0378">Hydrolase</keyword>
<dbReference type="PANTHER" id="PTHR43763:SF6">
    <property type="entry name" value="XAA-PRO AMINOPEPTIDASE 1"/>
    <property type="match status" value="1"/>
</dbReference>
<accession>A0ABS2GLG5</accession>
<dbReference type="Pfam" id="PF00557">
    <property type="entry name" value="Peptidase_M24"/>
    <property type="match status" value="1"/>
</dbReference>
<proteinExistence type="inferred from homology"/>
<dbReference type="InterPro" id="IPR000587">
    <property type="entry name" value="Creatinase_N"/>
</dbReference>
<gene>
    <name evidence="7" type="ORF">H9X81_02485</name>
</gene>
<dbReference type="InterPro" id="IPR029149">
    <property type="entry name" value="Creatin/AminoP/Spt16_N"/>
</dbReference>
<name>A0ABS2GLG5_9FIRM</name>
<dbReference type="Pfam" id="PF16189">
    <property type="entry name" value="Creatinase_N_2"/>
    <property type="match status" value="1"/>
</dbReference>
<comment type="caution">
    <text evidence="7">The sequence shown here is derived from an EMBL/GenBank/DDBJ whole genome shotgun (WGS) entry which is preliminary data.</text>
</comment>
<keyword evidence="7" id="KW-0031">Aminopeptidase</keyword>
<dbReference type="InterPro" id="IPR033740">
    <property type="entry name" value="Pept_M24B"/>
</dbReference>
<dbReference type="RefSeq" id="WP_204719586.1">
    <property type="nucleotide sequence ID" value="NZ_JACSNR010000002.1"/>
</dbReference>
<dbReference type="CDD" id="cd01085">
    <property type="entry name" value="APP"/>
    <property type="match status" value="1"/>
</dbReference>